<feature type="domain" description="Acetophenone carboxylase-like C-terminal" evidence="3">
    <location>
        <begin position="499"/>
        <end position="675"/>
    </location>
</feature>
<dbReference type="PANTHER" id="PTHR11365:SF23">
    <property type="entry name" value="HYPOTHETICAL 5-OXOPROLINASE (EUROFUNG)-RELATED"/>
    <property type="match status" value="1"/>
</dbReference>
<evidence type="ECO:0000313" key="4">
    <source>
        <dbReference type="EMBL" id="TXR56837.1"/>
    </source>
</evidence>
<comment type="caution">
    <text evidence="4">The sequence shown here is derived from an EMBL/GenBank/DDBJ whole genome shotgun (WGS) entry which is preliminary data.</text>
</comment>
<evidence type="ECO:0000259" key="2">
    <source>
        <dbReference type="Pfam" id="PF05378"/>
    </source>
</evidence>
<dbReference type="Pfam" id="PF01968">
    <property type="entry name" value="Hydantoinase_A"/>
    <property type="match status" value="1"/>
</dbReference>
<feature type="domain" description="Hydantoinase A/oxoprolinase" evidence="1">
    <location>
        <begin position="203"/>
        <end position="489"/>
    </location>
</feature>
<dbReference type="SUPFAM" id="SSF53067">
    <property type="entry name" value="Actin-like ATPase domain"/>
    <property type="match status" value="1"/>
</dbReference>
<accession>A0A5C8ZG62</accession>
<evidence type="ECO:0000259" key="3">
    <source>
        <dbReference type="Pfam" id="PF19278"/>
    </source>
</evidence>
<proteinExistence type="predicted"/>
<gene>
    <name evidence="4" type="ORF">FMM08_08930</name>
</gene>
<protein>
    <submittedName>
        <fullName evidence="4">Hydantoinase/oxoprolinase family protein</fullName>
    </submittedName>
</protein>
<dbReference type="OrthoDB" id="9768323at2"/>
<dbReference type="InterPro" id="IPR002821">
    <property type="entry name" value="Hydantoinase_A"/>
</dbReference>
<dbReference type="InterPro" id="IPR008040">
    <property type="entry name" value="Hydant_A_N"/>
</dbReference>
<dbReference type="GO" id="GO:0005829">
    <property type="term" value="C:cytosol"/>
    <property type="evidence" value="ECO:0007669"/>
    <property type="project" value="TreeGrafter"/>
</dbReference>
<keyword evidence="5" id="KW-1185">Reference proteome</keyword>
<evidence type="ECO:0000259" key="1">
    <source>
        <dbReference type="Pfam" id="PF01968"/>
    </source>
</evidence>
<dbReference type="GO" id="GO:0006749">
    <property type="term" value="P:glutathione metabolic process"/>
    <property type="evidence" value="ECO:0007669"/>
    <property type="project" value="TreeGrafter"/>
</dbReference>
<dbReference type="Pfam" id="PF05378">
    <property type="entry name" value="Hydant_A_N"/>
    <property type="match status" value="1"/>
</dbReference>
<dbReference type="RefSeq" id="WP_147925966.1">
    <property type="nucleotide sequence ID" value="NZ_VKAC01000004.1"/>
</dbReference>
<reference evidence="4 5" key="1">
    <citation type="submission" date="2019-07" db="EMBL/GenBank/DDBJ databases">
        <title>Quadrisphaera sp. strain DD2A genome sequencing and assembly.</title>
        <authorList>
            <person name="Kim I."/>
        </authorList>
    </citation>
    <scope>NUCLEOTIDE SEQUENCE [LARGE SCALE GENOMIC DNA]</scope>
    <source>
        <strain evidence="4 5">DD2A</strain>
    </source>
</reference>
<dbReference type="EMBL" id="VKAC01000004">
    <property type="protein sequence ID" value="TXR56837.1"/>
    <property type="molecule type" value="Genomic_DNA"/>
</dbReference>
<dbReference type="InterPro" id="IPR049517">
    <property type="entry name" value="ACX-like_C"/>
</dbReference>
<organism evidence="4 5">
    <name type="scientific">Quadrisphaera setariae</name>
    <dbReference type="NCBI Taxonomy" id="2593304"/>
    <lineage>
        <taxon>Bacteria</taxon>
        <taxon>Bacillati</taxon>
        <taxon>Actinomycetota</taxon>
        <taxon>Actinomycetes</taxon>
        <taxon>Kineosporiales</taxon>
        <taxon>Kineosporiaceae</taxon>
        <taxon>Quadrisphaera</taxon>
    </lineage>
</organism>
<evidence type="ECO:0000313" key="5">
    <source>
        <dbReference type="Proteomes" id="UP000321234"/>
    </source>
</evidence>
<feature type="domain" description="Hydantoinase/oxoprolinase N-terminal" evidence="2">
    <location>
        <begin position="8"/>
        <end position="182"/>
    </location>
</feature>
<dbReference type="Proteomes" id="UP000321234">
    <property type="component" value="Unassembled WGS sequence"/>
</dbReference>
<sequence length="698" mass="73472">MSAPAHHRLAVDVGGTFIDYILLDERDGSVVIDKQPATASALADEFVRGLQRLPVAPSELSMFIHGTTVALNTLVQERGAKTALLTTAGFRDVLELGRAGRPAIYDLRYQPAEPLVPRYLRREVTERTAPDGAVLVPLDLDAVRAEVEFLAAHGVEAVAICFLHAYANPAHEAAVAELVRAMLPGVSVTASSELVREWREYERTATTVANAYTQPLFSRYASTIDSRVQELGYSRGVAFMRSNGGVMTLAAAGGRPVETLGSGPAGGVIGAHALSERTGIRNIVCADVGGTTYDVALIQDGEIVERSNTDIAGRPVMGSVIDIVSVGAGGGSIASIDPTSGSLRVGPESAGASPGPAAFGLGGELPTVTDAQVVLGLLDPDRFLGGRMHLDRERAETALSKHLGEHRDLTQLAGGVMAIAQANMANAIRIMTTQRGLDPRGFAMLSFGGGGGLFAAGVAEELGITSVLVPQAAAGFSAWGMLTADYREDATLTRVHDVDAASAPDLRDAFARLAEEARASLVAYGFAPGALQAAFSADVRFRGQDHTITTPVEPSWLDGDAAGLVAHLPGAFAARHRQRYGHGEDGAAVQVVTLRCRAIAPVTSPRTVGVFADTPAQPVAHRRVWFPATGWVERVPVYEREQMSADDVLAGPCVLDEWTTTVIVPPGWTAALDEHGTAVLTHEPAHHTEQDDDEKAGA</sequence>
<dbReference type="AlphaFoldDB" id="A0A5C8ZG62"/>
<name>A0A5C8ZG62_9ACTN</name>
<dbReference type="InterPro" id="IPR043129">
    <property type="entry name" value="ATPase_NBD"/>
</dbReference>
<dbReference type="GO" id="GO:0017168">
    <property type="term" value="F:5-oxoprolinase (ATP-hydrolyzing) activity"/>
    <property type="evidence" value="ECO:0007669"/>
    <property type="project" value="TreeGrafter"/>
</dbReference>
<dbReference type="InterPro" id="IPR045079">
    <property type="entry name" value="Oxoprolinase-like"/>
</dbReference>
<dbReference type="PANTHER" id="PTHR11365">
    <property type="entry name" value="5-OXOPROLINASE RELATED"/>
    <property type="match status" value="1"/>
</dbReference>
<dbReference type="Pfam" id="PF19278">
    <property type="entry name" value="Hydant_A_C"/>
    <property type="match status" value="1"/>
</dbReference>